<evidence type="ECO:0000313" key="2">
    <source>
        <dbReference type="Proteomes" id="UP000051048"/>
    </source>
</evidence>
<name>A0A0R1TX66_9LACO</name>
<dbReference type="RefSeq" id="WP_025021312.1">
    <property type="nucleotide sequence ID" value="NZ_AZFH01000032.1"/>
</dbReference>
<evidence type="ECO:0000313" key="1">
    <source>
        <dbReference type="EMBL" id="KRL81707.1"/>
    </source>
</evidence>
<sequence>MEITVADFIEKVANEAYQTELQLVSATEVQGTKLEKHLYEMVSLFGQLMEEGQLAQVTCRAENAGQVTEYSLESGIINLPFADIKKVDNFFDDLETTVEVKVNLIVKDENLNASKFRIDSLLTVAELLADPSQGLQVISDRALALSQVIQNNLEVAEVTAEV</sequence>
<dbReference type="AlphaFoldDB" id="A0A0R1TX66"/>
<proteinExistence type="predicted"/>
<reference evidence="1 2" key="1">
    <citation type="journal article" date="2015" name="Genome Announc.">
        <title>Expanding the biotechnology potential of lactobacilli through comparative genomics of 213 strains and associated genera.</title>
        <authorList>
            <person name="Sun Z."/>
            <person name="Harris H.M."/>
            <person name="McCann A."/>
            <person name="Guo C."/>
            <person name="Argimon S."/>
            <person name="Zhang W."/>
            <person name="Yang X."/>
            <person name="Jeffery I.B."/>
            <person name="Cooney J.C."/>
            <person name="Kagawa T.F."/>
            <person name="Liu W."/>
            <person name="Song Y."/>
            <person name="Salvetti E."/>
            <person name="Wrobel A."/>
            <person name="Rasinkangas P."/>
            <person name="Parkhill J."/>
            <person name="Rea M.C."/>
            <person name="O'Sullivan O."/>
            <person name="Ritari J."/>
            <person name="Douillard F.P."/>
            <person name="Paul Ross R."/>
            <person name="Yang R."/>
            <person name="Briner A.E."/>
            <person name="Felis G.E."/>
            <person name="de Vos W.M."/>
            <person name="Barrangou R."/>
            <person name="Klaenhammer T.R."/>
            <person name="Caufield P.W."/>
            <person name="Cui Y."/>
            <person name="Zhang H."/>
            <person name="O'Toole P.W."/>
        </authorList>
    </citation>
    <scope>NUCLEOTIDE SEQUENCE [LARGE SCALE GENOMIC DNA]</scope>
    <source>
        <strain evidence="1 2">DSM 15833</strain>
    </source>
</reference>
<dbReference type="PATRIC" id="fig|1423740.3.peg.1559"/>
<dbReference type="Proteomes" id="UP000051048">
    <property type="component" value="Unassembled WGS sequence"/>
</dbReference>
<protein>
    <submittedName>
        <fullName evidence="1">Uncharacterized protein</fullName>
    </submittedName>
</protein>
<accession>A0A0R1TX66</accession>
<dbReference type="STRING" id="1423740.FC36_GL001443"/>
<dbReference type="OrthoDB" id="2296476at2"/>
<dbReference type="EMBL" id="AZFH01000032">
    <property type="protein sequence ID" value="KRL81707.1"/>
    <property type="molecule type" value="Genomic_DNA"/>
</dbReference>
<comment type="caution">
    <text evidence="1">The sequence shown here is derived from an EMBL/GenBank/DDBJ whole genome shotgun (WGS) entry which is preliminary data.</text>
</comment>
<organism evidence="1 2">
    <name type="scientific">Ligilactobacillus equi DSM 15833 = JCM 10991</name>
    <dbReference type="NCBI Taxonomy" id="1423740"/>
    <lineage>
        <taxon>Bacteria</taxon>
        <taxon>Bacillati</taxon>
        <taxon>Bacillota</taxon>
        <taxon>Bacilli</taxon>
        <taxon>Lactobacillales</taxon>
        <taxon>Lactobacillaceae</taxon>
        <taxon>Ligilactobacillus</taxon>
    </lineage>
</organism>
<gene>
    <name evidence="1" type="ORF">FC36_GL001443</name>
</gene>